<keyword evidence="5" id="KW-0560">Oxidoreductase</keyword>
<dbReference type="InterPro" id="IPR016167">
    <property type="entry name" value="FAD-bd_PCMH_sub1"/>
</dbReference>
<dbReference type="Gene3D" id="3.40.462.20">
    <property type="match status" value="1"/>
</dbReference>
<evidence type="ECO:0000256" key="2">
    <source>
        <dbReference type="ARBA" id="ARBA00005466"/>
    </source>
</evidence>
<dbReference type="Pfam" id="PF08031">
    <property type="entry name" value="BBE"/>
    <property type="match status" value="1"/>
</dbReference>
<dbReference type="InterPro" id="IPR050416">
    <property type="entry name" value="FAD-linked_Oxidoreductase"/>
</dbReference>
<dbReference type="GO" id="GO:0016491">
    <property type="term" value="F:oxidoreductase activity"/>
    <property type="evidence" value="ECO:0007669"/>
    <property type="project" value="UniProtKB-KW"/>
</dbReference>
<feature type="compositionally biased region" description="Polar residues" evidence="6">
    <location>
        <begin position="288"/>
        <end position="306"/>
    </location>
</feature>
<evidence type="ECO:0000259" key="7">
    <source>
        <dbReference type="PROSITE" id="PS51387"/>
    </source>
</evidence>
<protein>
    <recommendedName>
        <fullName evidence="7">FAD-binding PCMH-type domain-containing protein</fullName>
    </recommendedName>
</protein>
<dbReference type="AlphaFoldDB" id="A0A4S4M1V8"/>
<organism evidence="8 9">
    <name type="scientific">Bondarzewia mesenterica</name>
    <dbReference type="NCBI Taxonomy" id="1095465"/>
    <lineage>
        <taxon>Eukaryota</taxon>
        <taxon>Fungi</taxon>
        <taxon>Dikarya</taxon>
        <taxon>Basidiomycota</taxon>
        <taxon>Agaricomycotina</taxon>
        <taxon>Agaricomycetes</taxon>
        <taxon>Russulales</taxon>
        <taxon>Bondarzewiaceae</taxon>
        <taxon>Bondarzewia</taxon>
    </lineage>
</organism>
<comment type="similarity">
    <text evidence="2">Belongs to the oxygen-dependent FAD-linked oxidoreductase family.</text>
</comment>
<comment type="cofactor">
    <cofactor evidence="1">
        <name>FAD</name>
        <dbReference type="ChEBI" id="CHEBI:57692"/>
    </cofactor>
</comment>
<gene>
    <name evidence="8" type="ORF">EW146_g2635</name>
</gene>
<evidence type="ECO:0000256" key="4">
    <source>
        <dbReference type="ARBA" id="ARBA00022827"/>
    </source>
</evidence>
<feature type="region of interest" description="Disordered" evidence="6">
    <location>
        <begin position="182"/>
        <end position="320"/>
    </location>
</feature>
<dbReference type="InterPro" id="IPR036318">
    <property type="entry name" value="FAD-bd_PCMH-like_sf"/>
</dbReference>
<feature type="compositionally biased region" description="Low complexity" evidence="6">
    <location>
        <begin position="272"/>
        <end position="286"/>
    </location>
</feature>
<keyword evidence="9" id="KW-1185">Reference proteome</keyword>
<evidence type="ECO:0000313" key="8">
    <source>
        <dbReference type="EMBL" id="THH18318.1"/>
    </source>
</evidence>
<feature type="domain" description="FAD-binding PCMH-type" evidence="7">
    <location>
        <begin position="362"/>
        <end position="556"/>
    </location>
</feature>
<dbReference type="PROSITE" id="PS51387">
    <property type="entry name" value="FAD_PCMH"/>
    <property type="match status" value="1"/>
</dbReference>
<comment type="caution">
    <text evidence="8">The sequence shown here is derived from an EMBL/GenBank/DDBJ whole genome shotgun (WGS) entry which is preliminary data.</text>
</comment>
<keyword evidence="4" id="KW-0274">FAD</keyword>
<dbReference type="PANTHER" id="PTHR42973:SF39">
    <property type="entry name" value="FAD-BINDING PCMH-TYPE DOMAIN-CONTAINING PROTEIN"/>
    <property type="match status" value="1"/>
</dbReference>
<evidence type="ECO:0000256" key="6">
    <source>
        <dbReference type="SAM" id="MobiDB-lite"/>
    </source>
</evidence>
<dbReference type="InterPro" id="IPR016169">
    <property type="entry name" value="FAD-bd_PCMH_sub2"/>
</dbReference>
<dbReference type="EMBL" id="SGPL01000079">
    <property type="protein sequence ID" value="THH18318.1"/>
    <property type="molecule type" value="Genomic_DNA"/>
</dbReference>
<evidence type="ECO:0000256" key="3">
    <source>
        <dbReference type="ARBA" id="ARBA00022630"/>
    </source>
</evidence>
<evidence type="ECO:0000313" key="9">
    <source>
        <dbReference type="Proteomes" id="UP000310158"/>
    </source>
</evidence>
<dbReference type="Gene3D" id="3.30.43.10">
    <property type="entry name" value="Uridine Diphospho-n-acetylenolpyruvylglucosamine Reductase, domain 2"/>
    <property type="match status" value="1"/>
</dbReference>
<keyword evidence="3" id="KW-0285">Flavoprotein</keyword>
<dbReference type="Gene3D" id="3.30.465.10">
    <property type="match status" value="1"/>
</dbReference>
<accession>A0A4S4M1V8</accession>
<reference evidence="8 9" key="1">
    <citation type="submission" date="2019-02" db="EMBL/GenBank/DDBJ databases">
        <title>Genome sequencing of the rare red list fungi Bondarzewia mesenterica.</title>
        <authorList>
            <person name="Buettner E."/>
            <person name="Kellner H."/>
        </authorList>
    </citation>
    <scope>NUCLEOTIDE SEQUENCE [LARGE SCALE GENOMIC DNA]</scope>
    <source>
        <strain evidence="8 9">DSM 108281</strain>
    </source>
</reference>
<evidence type="ECO:0000256" key="1">
    <source>
        <dbReference type="ARBA" id="ARBA00001974"/>
    </source>
</evidence>
<feature type="compositionally biased region" description="Low complexity" evidence="6">
    <location>
        <begin position="307"/>
        <end position="318"/>
    </location>
</feature>
<sequence length="827" mass="88330">MSLGFRHAKQASLHLVPGLLNFLSSPIKSRVVGKLLSHPKDLCFLLPSLPEYPDAHLPPLAFIMDPAIAAPTPALPTKLSVITSKLSQTLYEELVAVIKGKVYRPNDAYFGERAKLFNGNVMSASKAVACPLDAEDISQILLFCSKHALSLSVKAGGYGTGGWAINGDIIIDLSSIDDVDIEPPQAEGGFTSIRDMAPPRSKGKTKAGAPSDDLPPSTVGSAAVASFLHGPPLPPDDSGEHPRQPPANRRRLDDAGLSTLTPVTSPAVRQISTDSSLSQSSLSPDSVMPTSDSTSTVATTPSGSNSPAVAPAPTPRVAGQATGLEPFSYMSGGPTTMTTSSIAAAGPSVNISSVSPASTFLVRQDPFTYTAPGSSAASASALSSRPDPFAYMSETSSRPFPQVNSASSGSWDTSASFSHPLFNTSAPDSMTRAEPVHKHAHVTFGAGAKQKEVDLYTSSNPLEAVTMSGGPGVVPYHVPFSAHPVGSSVMILGGFGFLSRLYGLSIDNLVEVEMVLADGSIVIVNEREHSDLWWGIRGAGTTLGVATRYKARAYPVPVVFAGNLVYRFHRSTAASLIRHFRDCVKGAPRELYANVLLTAGPADKDSLVVIQICYVGPKEKGQEYLQAISSWTGERCLLNEVDEKSFLNQQDSVAQVLRAKDLYVKSAGRQWFIRSSLITSLPDDIVNKTVIEFADTPIGCTWLFELAGGAIADFEDNCVPKAQREASFTIAALHQWDMGIDDPRCVETAEEWLRDTIGPVTLGGPIPSFLGRHEQPSRAMASYGENWSRLVDLKKKYDPQGVFRNTFWPLDKDGQTIEPQSHEPLSP</sequence>
<dbReference type="GO" id="GO:0071949">
    <property type="term" value="F:FAD binding"/>
    <property type="evidence" value="ECO:0007669"/>
    <property type="project" value="InterPro"/>
</dbReference>
<dbReference type="InterPro" id="IPR012951">
    <property type="entry name" value="BBE"/>
</dbReference>
<dbReference type="InterPro" id="IPR016166">
    <property type="entry name" value="FAD-bd_PCMH"/>
</dbReference>
<evidence type="ECO:0000256" key="5">
    <source>
        <dbReference type="ARBA" id="ARBA00023002"/>
    </source>
</evidence>
<dbReference type="SUPFAM" id="SSF56176">
    <property type="entry name" value="FAD-binding/transporter-associated domain-like"/>
    <property type="match status" value="2"/>
</dbReference>
<dbReference type="OrthoDB" id="9996127at2759"/>
<proteinExistence type="inferred from homology"/>
<dbReference type="Proteomes" id="UP000310158">
    <property type="component" value="Unassembled WGS sequence"/>
</dbReference>
<dbReference type="PANTHER" id="PTHR42973">
    <property type="entry name" value="BINDING OXIDOREDUCTASE, PUTATIVE (AFU_ORTHOLOGUE AFUA_1G17690)-RELATED"/>
    <property type="match status" value="1"/>
</dbReference>
<name>A0A4S4M1V8_9AGAM</name>